<feature type="coiled-coil region" evidence="2">
    <location>
        <begin position="42"/>
        <end position="118"/>
    </location>
</feature>
<evidence type="ECO:0000259" key="4">
    <source>
        <dbReference type="Pfam" id="PF01551"/>
    </source>
</evidence>
<dbReference type="SUPFAM" id="SSF51261">
    <property type="entry name" value="Duplicated hybrid motif"/>
    <property type="match status" value="1"/>
</dbReference>
<organism evidence="6 7">
    <name type="scientific">Candidatus Enterocloster excrementigallinarum</name>
    <dbReference type="NCBI Taxonomy" id="2838558"/>
    <lineage>
        <taxon>Bacteria</taxon>
        <taxon>Bacillati</taxon>
        <taxon>Bacillota</taxon>
        <taxon>Clostridia</taxon>
        <taxon>Lachnospirales</taxon>
        <taxon>Lachnospiraceae</taxon>
        <taxon>Enterocloster</taxon>
    </lineage>
</organism>
<dbReference type="AlphaFoldDB" id="A0A9D2PW80"/>
<dbReference type="Pfam" id="PF24568">
    <property type="entry name" value="CC_PcsB"/>
    <property type="match status" value="1"/>
</dbReference>
<keyword evidence="2" id="KW-0175">Coiled coil</keyword>
<feature type="region of interest" description="Disordered" evidence="3">
    <location>
        <begin position="295"/>
        <end position="314"/>
    </location>
</feature>
<accession>A0A9D2PW80</accession>
<dbReference type="InterPro" id="IPR057309">
    <property type="entry name" value="PcsB_CC"/>
</dbReference>
<dbReference type="InterPro" id="IPR011055">
    <property type="entry name" value="Dup_hybrid_motif"/>
</dbReference>
<evidence type="ECO:0000259" key="5">
    <source>
        <dbReference type="Pfam" id="PF24568"/>
    </source>
</evidence>
<feature type="domain" description="Peptidoglycan hydrolase PcsB coiled-coil" evidence="5">
    <location>
        <begin position="116"/>
        <end position="184"/>
    </location>
</feature>
<dbReference type="Gene3D" id="6.10.250.3150">
    <property type="match status" value="1"/>
</dbReference>
<comment type="caution">
    <text evidence="6">The sequence shown here is derived from an EMBL/GenBank/DDBJ whole genome shotgun (WGS) entry which is preliminary data.</text>
</comment>
<reference evidence="6" key="2">
    <citation type="submission" date="2021-04" db="EMBL/GenBank/DDBJ databases">
        <authorList>
            <person name="Gilroy R."/>
        </authorList>
    </citation>
    <scope>NUCLEOTIDE SEQUENCE</scope>
    <source>
        <strain evidence="6">CHK198-12963</strain>
    </source>
</reference>
<dbReference type="PANTHER" id="PTHR21666">
    <property type="entry name" value="PEPTIDASE-RELATED"/>
    <property type="match status" value="1"/>
</dbReference>
<proteinExistence type="predicted"/>
<sequence>MEKRKRSRKDKRLRWRELTAVLALCLGAGSFLAYGEVGSQEMEEAQGRVSVLEEEMARTEQTLKELEALKEDTAAYVRSLDANLNELNGQLTALSEDILAKEEEIRQAGLELEAARERESSQYESMKLRIKYMYEAGDTAFLDLILQSESVEQLLNRTEYVNQITKYDRDMLEQYRQVKGQVEAQEQALEAEHSELLSLQEETEAKQNSVEQLMADKEAELASYNNQIASAQADLEEYQADIEAQEQLMRQIEEEMRRREEEERKKAQEAGKTYTVKDLGNISFIWPCPSSSRITSSFGDRESPTEGASSNHKGVDIGASSGADILAAASGQVVIATYSYSAGNYIMIDHGGGVSTVYMHCSQLLVSQGEEVSQGQVIGKVGSTGYSTGPHLHFGIRSGGSYVNPLSYVSP</sequence>
<keyword evidence="1" id="KW-0732">Signal</keyword>
<name>A0A9D2PW80_9FIRM</name>
<evidence type="ECO:0000256" key="3">
    <source>
        <dbReference type="SAM" id="MobiDB-lite"/>
    </source>
</evidence>
<dbReference type="Pfam" id="PF01551">
    <property type="entry name" value="Peptidase_M23"/>
    <property type="match status" value="1"/>
</dbReference>
<protein>
    <submittedName>
        <fullName evidence="6">Peptidoglycan DD-metalloendopeptidase family protein</fullName>
    </submittedName>
</protein>
<dbReference type="EMBL" id="DWWB01000074">
    <property type="protein sequence ID" value="HJC67519.1"/>
    <property type="molecule type" value="Genomic_DNA"/>
</dbReference>
<evidence type="ECO:0000313" key="7">
    <source>
        <dbReference type="Proteomes" id="UP000823863"/>
    </source>
</evidence>
<evidence type="ECO:0000256" key="1">
    <source>
        <dbReference type="ARBA" id="ARBA00022729"/>
    </source>
</evidence>
<evidence type="ECO:0000256" key="2">
    <source>
        <dbReference type="SAM" id="Coils"/>
    </source>
</evidence>
<dbReference type="GO" id="GO:0004222">
    <property type="term" value="F:metalloendopeptidase activity"/>
    <property type="evidence" value="ECO:0007669"/>
    <property type="project" value="TreeGrafter"/>
</dbReference>
<feature type="domain" description="M23ase beta-sheet core" evidence="4">
    <location>
        <begin position="311"/>
        <end position="405"/>
    </location>
</feature>
<dbReference type="Proteomes" id="UP000823863">
    <property type="component" value="Unassembled WGS sequence"/>
</dbReference>
<reference evidence="6" key="1">
    <citation type="journal article" date="2021" name="PeerJ">
        <title>Extensive microbial diversity within the chicken gut microbiome revealed by metagenomics and culture.</title>
        <authorList>
            <person name="Gilroy R."/>
            <person name="Ravi A."/>
            <person name="Getino M."/>
            <person name="Pursley I."/>
            <person name="Horton D.L."/>
            <person name="Alikhan N.F."/>
            <person name="Baker D."/>
            <person name="Gharbi K."/>
            <person name="Hall N."/>
            <person name="Watson M."/>
            <person name="Adriaenssens E.M."/>
            <person name="Foster-Nyarko E."/>
            <person name="Jarju S."/>
            <person name="Secka A."/>
            <person name="Antonio M."/>
            <person name="Oren A."/>
            <person name="Chaudhuri R.R."/>
            <person name="La Ragione R."/>
            <person name="Hildebrand F."/>
            <person name="Pallen M.J."/>
        </authorList>
    </citation>
    <scope>NUCLEOTIDE SEQUENCE</scope>
    <source>
        <strain evidence="6">CHK198-12963</strain>
    </source>
</reference>
<dbReference type="Gene3D" id="2.70.70.10">
    <property type="entry name" value="Glucose Permease (Domain IIA)"/>
    <property type="match status" value="1"/>
</dbReference>
<feature type="coiled-coil region" evidence="2">
    <location>
        <begin position="172"/>
        <end position="272"/>
    </location>
</feature>
<dbReference type="InterPro" id="IPR050570">
    <property type="entry name" value="Cell_wall_metabolism_enzyme"/>
</dbReference>
<gene>
    <name evidence="6" type="ORF">H9931_12550</name>
</gene>
<dbReference type="InterPro" id="IPR016047">
    <property type="entry name" value="M23ase_b-sheet_dom"/>
</dbReference>
<dbReference type="PANTHER" id="PTHR21666:SF270">
    <property type="entry name" value="MUREIN HYDROLASE ACTIVATOR ENVC"/>
    <property type="match status" value="1"/>
</dbReference>
<evidence type="ECO:0000313" key="6">
    <source>
        <dbReference type="EMBL" id="HJC67519.1"/>
    </source>
</evidence>
<dbReference type="CDD" id="cd12797">
    <property type="entry name" value="M23_peptidase"/>
    <property type="match status" value="1"/>
</dbReference>